<comment type="subcellular location">
    <subcellularLocation>
        <location evidence="1">Membrane</location>
        <topology evidence="1">Multi-pass membrane protein</topology>
    </subcellularLocation>
</comment>
<dbReference type="SUPFAM" id="SSF103473">
    <property type="entry name" value="MFS general substrate transporter"/>
    <property type="match status" value="1"/>
</dbReference>
<dbReference type="EMBL" id="LRBV02000008">
    <property type="status" value="NOT_ANNOTATED_CDS"/>
    <property type="molecule type" value="Genomic_DNA"/>
</dbReference>
<dbReference type="InterPro" id="IPR036259">
    <property type="entry name" value="MFS_trans_sf"/>
</dbReference>
<name>A0A7N2MGF6_QUELO</name>
<comment type="similarity">
    <text evidence="2">Belongs to the major facilitator superfamily. Proton-dependent oligopeptide transporter (POT/PTR) (TC 2.A.17) family.</text>
</comment>
<evidence type="ECO:0000256" key="5">
    <source>
        <dbReference type="ARBA" id="ARBA00023136"/>
    </source>
</evidence>
<feature type="transmembrane region" description="Helical" evidence="6">
    <location>
        <begin position="34"/>
        <end position="55"/>
    </location>
</feature>
<evidence type="ECO:0000313" key="8">
    <source>
        <dbReference type="Proteomes" id="UP000594261"/>
    </source>
</evidence>
<feature type="transmembrane region" description="Helical" evidence="6">
    <location>
        <begin position="9"/>
        <end position="28"/>
    </location>
</feature>
<proteinExistence type="inferred from homology"/>
<dbReference type="Pfam" id="PF00854">
    <property type="entry name" value="PTR2"/>
    <property type="match status" value="1"/>
</dbReference>
<sequence>MIMEFSSTGIFFTLYVANAISFCVIVYIQDNVGWGLGFGICAVANAIAVVLFVLGKRFYRQVKSKGSPFTRIARVMVAAIRKRKSVGISGNQDYYLGTISVLKMEAGASTKSFRYESL</sequence>
<reference evidence="7" key="2">
    <citation type="submission" date="2021-01" db="UniProtKB">
        <authorList>
            <consortium name="EnsemblPlants"/>
        </authorList>
    </citation>
    <scope>IDENTIFICATION</scope>
</reference>
<keyword evidence="3 6" id="KW-0812">Transmembrane</keyword>
<dbReference type="AlphaFoldDB" id="A0A7N2MGF6"/>
<keyword evidence="8" id="KW-1185">Reference proteome</keyword>
<evidence type="ECO:0000256" key="2">
    <source>
        <dbReference type="ARBA" id="ARBA00005982"/>
    </source>
</evidence>
<dbReference type="Gene3D" id="1.20.1250.20">
    <property type="entry name" value="MFS general substrate transporter like domains"/>
    <property type="match status" value="1"/>
</dbReference>
<evidence type="ECO:0000256" key="1">
    <source>
        <dbReference type="ARBA" id="ARBA00004141"/>
    </source>
</evidence>
<keyword evidence="5 6" id="KW-0472">Membrane</keyword>
<dbReference type="GO" id="GO:0022857">
    <property type="term" value="F:transmembrane transporter activity"/>
    <property type="evidence" value="ECO:0007669"/>
    <property type="project" value="InterPro"/>
</dbReference>
<accession>A0A7N2MGF6</accession>
<dbReference type="InParanoid" id="A0A7N2MGF6"/>
<evidence type="ECO:0000256" key="3">
    <source>
        <dbReference type="ARBA" id="ARBA00022692"/>
    </source>
</evidence>
<dbReference type="InterPro" id="IPR000109">
    <property type="entry name" value="POT_fam"/>
</dbReference>
<dbReference type="Gramene" id="QL08p057078:mrna">
    <property type="protein sequence ID" value="QL08p057078:mrna:CDS:1"/>
    <property type="gene ID" value="QL08p057078"/>
</dbReference>
<reference evidence="7 8" key="1">
    <citation type="journal article" date="2016" name="G3 (Bethesda)">
        <title>First Draft Assembly and Annotation of the Genome of a California Endemic Oak Quercus lobata Nee (Fagaceae).</title>
        <authorList>
            <person name="Sork V.L."/>
            <person name="Fitz-Gibbon S.T."/>
            <person name="Puiu D."/>
            <person name="Crepeau M."/>
            <person name="Gugger P.F."/>
            <person name="Sherman R."/>
            <person name="Stevens K."/>
            <person name="Langley C.H."/>
            <person name="Pellegrini M."/>
            <person name="Salzberg S.L."/>
        </authorList>
    </citation>
    <scope>NUCLEOTIDE SEQUENCE [LARGE SCALE GENOMIC DNA]</scope>
    <source>
        <strain evidence="7 8">cv. SW786</strain>
    </source>
</reference>
<dbReference type="PANTHER" id="PTHR11654">
    <property type="entry name" value="OLIGOPEPTIDE TRANSPORTER-RELATED"/>
    <property type="match status" value="1"/>
</dbReference>
<dbReference type="Proteomes" id="UP000594261">
    <property type="component" value="Chromosome 8"/>
</dbReference>
<evidence type="ECO:0000313" key="7">
    <source>
        <dbReference type="EnsemblPlants" id="QL08p057078:mrna:CDS:1"/>
    </source>
</evidence>
<organism evidence="7 8">
    <name type="scientific">Quercus lobata</name>
    <name type="common">Valley oak</name>
    <dbReference type="NCBI Taxonomy" id="97700"/>
    <lineage>
        <taxon>Eukaryota</taxon>
        <taxon>Viridiplantae</taxon>
        <taxon>Streptophyta</taxon>
        <taxon>Embryophyta</taxon>
        <taxon>Tracheophyta</taxon>
        <taxon>Spermatophyta</taxon>
        <taxon>Magnoliopsida</taxon>
        <taxon>eudicotyledons</taxon>
        <taxon>Gunneridae</taxon>
        <taxon>Pentapetalae</taxon>
        <taxon>rosids</taxon>
        <taxon>fabids</taxon>
        <taxon>Fagales</taxon>
        <taxon>Fagaceae</taxon>
        <taxon>Quercus</taxon>
    </lineage>
</organism>
<evidence type="ECO:0000256" key="4">
    <source>
        <dbReference type="ARBA" id="ARBA00022989"/>
    </source>
</evidence>
<dbReference type="GO" id="GO:0016020">
    <property type="term" value="C:membrane"/>
    <property type="evidence" value="ECO:0007669"/>
    <property type="project" value="UniProtKB-SubCell"/>
</dbReference>
<protein>
    <submittedName>
        <fullName evidence="7">Uncharacterized protein</fullName>
    </submittedName>
</protein>
<evidence type="ECO:0000256" key="6">
    <source>
        <dbReference type="SAM" id="Phobius"/>
    </source>
</evidence>
<keyword evidence="4 6" id="KW-1133">Transmembrane helix</keyword>
<dbReference type="EnsemblPlants" id="QL08p057078:mrna">
    <property type="protein sequence ID" value="QL08p057078:mrna:CDS:1"/>
    <property type="gene ID" value="QL08p057078"/>
</dbReference>